<name>A1CLL5_ASPCL</name>
<dbReference type="Proteomes" id="UP000006701">
    <property type="component" value="Unassembled WGS sequence"/>
</dbReference>
<dbReference type="GO" id="GO:0003677">
    <property type="term" value="F:DNA binding"/>
    <property type="evidence" value="ECO:0007669"/>
    <property type="project" value="UniProtKB-KW"/>
</dbReference>
<gene>
    <name evidence="9" type="ORF">ACLA_042620</name>
</gene>
<sequence length="726" mass="82317">MSAQKSPAISPVEPIPARPSTKQTKVMACIFCQQRKIRCDREFPCVNCMRAWVPCVPAAGPRPRRRRFPERELLERVRRYEALLREHHIPFDPLHPSSVEVPSPGTNEKDSDVVAETTSGSPGTAPHRSPSERSSVKGETTSYEAKNFWHLMNHMTLENEGEDNNGEGYKSSFSHDDVRETAVKKAWDAVYPGSNHNILFGSAKANLNISALHPSQLHIVKVWQIYLDNVNPLLKVTHTPTLQPSLIDAAGDVTNISPTLEALMFSIYSVSILSLSDKECFTTFKARKEDLLRGYQFGCEQALLNCRVLQTGSRECLTALFLYLVSVRPVMDPRSLYSMLGSAIRIAQRMGLDNKAMYAQCSALEGEMRRRLWWSIVIFDNRICEMSHHKTTMLIPTWDCLLPLNVNDFDIQPGMKDLPPSHDKPTEAVFAAVRSEMAQFIRYSAFHLDFTSPSLKRLTQSSTGADIHQLERFENDLEDKYLAFCNPDNPLHFMTLWTARGQLTKNRLMEHYSRYASVQQTDAQRNSALGFALQILECDTKIMTSPLTQRYLWLAQFHLPFPAYLHILTDLKKRPITSLAEKVWTIMSDNYEARFANKLSNPDPFFDFLCTLALQAWEACEAVAMPVPGSRPLHGPPMTIPRIVADIKQTMPQFAPSDALQRDYPLNLAIDDFFMSMPMDSVGPELGYGLEGQGLPEGDFFQPTVDARINQADWTMSWYPRDGRNL</sequence>
<keyword evidence="10" id="KW-1185">Reference proteome</keyword>
<evidence type="ECO:0000313" key="10">
    <source>
        <dbReference type="Proteomes" id="UP000006701"/>
    </source>
</evidence>
<evidence type="ECO:0000256" key="5">
    <source>
        <dbReference type="ARBA" id="ARBA00023163"/>
    </source>
</evidence>
<evidence type="ECO:0000256" key="6">
    <source>
        <dbReference type="ARBA" id="ARBA00023242"/>
    </source>
</evidence>
<keyword evidence="3" id="KW-0805">Transcription regulation</keyword>
<organism evidence="9 10">
    <name type="scientific">Aspergillus clavatus (strain ATCC 1007 / CBS 513.65 / DSM 816 / NCTC 3887 / NRRL 1 / QM 1276 / 107)</name>
    <dbReference type="NCBI Taxonomy" id="344612"/>
    <lineage>
        <taxon>Eukaryota</taxon>
        <taxon>Fungi</taxon>
        <taxon>Dikarya</taxon>
        <taxon>Ascomycota</taxon>
        <taxon>Pezizomycotina</taxon>
        <taxon>Eurotiomycetes</taxon>
        <taxon>Eurotiomycetidae</taxon>
        <taxon>Eurotiales</taxon>
        <taxon>Aspergillaceae</taxon>
        <taxon>Aspergillus</taxon>
        <taxon>Aspergillus subgen. Fumigati</taxon>
    </lineage>
</organism>
<dbReference type="InterPro" id="IPR001138">
    <property type="entry name" value="Zn2Cys6_DnaBD"/>
</dbReference>
<protein>
    <submittedName>
        <fullName evidence="9">Fungal specific transcription factor domain protein</fullName>
    </submittedName>
</protein>
<dbReference type="OrthoDB" id="2269373at2759"/>
<dbReference type="AlphaFoldDB" id="A1CLL5"/>
<keyword evidence="2" id="KW-0479">Metal-binding</keyword>
<dbReference type="InterPro" id="IPR007219">
    <property type="entry name" value="XnlR_reg_dom"/>
</dbReference>
<evidence type="ECO:0000313" key="9">
    <source>
        <dbReference type="EMBL" id="EAW10039.1"/>
    </source>
</evidence>
<dbReference type="InterPro" id="IPR036864">
    <property type="entry name" value="Zn2-C6_fun-type_DNA-bd_sf"/>
</dbReference>
<dbReference type="SMART" id="SM00906">
    <property type="entry name" value="Fungal_trans"/>
    <property type="match status" value="1"/>
</dbReference>
<dbReference type="PANTHER" id="PTHR31001">
    <property type="entry name" value="UNCHARACTERIZED TRANSCRIPTIONAL REGULATORY PROTEIN"/>
    <property type="match status" value="1"/>
</dbReference>
<dbReference type="Gene3D" id="4.10.240.10">
    <property type="entry name" value="Zn(2)-C6 fungal-type DNA-binding domain"/>
    <property type="match status" value="1"/>
</dbReference>
<evidence type="ECO:0000259" key="8">
    <source>
        <dbReference type="PROSITE" id="PS50048"/>
    </source>
</evidence>
<keyword evidence="6" id="KW-0539">Nucleus</keyword>
<dbReference type="InterPro" id="IPR050613">
    <property type="entry name" value="Sec_Metabolite_Reg"/>
</dbReference>
<dbReference type="eggNOG" id="ENOG502QYWX">
    <property type="taxonomic scope" value="Eukaryota"/>
</dbReference>
<evidence type="ECO:0000256" key="7">
    <source>
        <dbReference type="SAM" id="MobiDB-lite"/>
    </source>
</evidence>
<reference evidence="9 10" key="1">
    <citation type="journal article" date="2008" name="PLoS Genet.">
        <title>Genomic islands in the pathogenic filamentous fungus Aspergillus fumigatus.</title>
        <authorList>
            <person name="Fedorova N.D."/>
            <person name="Khaldi N."/>
            <person name="Joardar V.S."/>
            <person name="Maiti R."/>
            <person name="Amedeo P."/>
            <person name="Anderson M.J."/>
            <person name="Crabtree J."/>
            <person name="Silva J.C."/>
            <person name="Badger J.H."/>
            <person name="Albarraq A."/>
            <person name="Angiuoli S."/>
            <person name="Bussey H."/>
            <person name="Bowyer P."/>
            <person name="Cotty P.J."/>
            <person name="Dyer P.S."/>
            <person name="Egan A."/>
            <person name="Galens K."/>
            <person name="Fraser-Liggett C.M."/>
            <person name="Haas B.J."/>
            <person name="Inman J.M."/>
            <person name="Kent R."/>
            <person name="Lemieux S."/>
            <person name="Malavazi I."/>
            <person name="Orvis J."/>
            <person name="Roemer T."/>
            <person name="Ronning C.M."/>
            <person name="Sundaram J.P."/>
            <person name="Sutton G."/>
            <person name="Turner G."/>
            <person name="Venter J.C."/>
            <person name="White O.R."/>
            <person name="Whitty B.R."/>
            <person name="Youngman P."/>
            <person name="Wolfe K.H."/>
            <person name="Goldman G.H."/>
            <person name="Wortman J.R."/>
            <person name="Jiang B."/>
            <person name="Denning D.W."/>
            <person name="Nierman W.C."/>
        </authorList>
    </citation>
    <scope>NUCLEOTIDE SEQUENCE [LARGE SCALE GENOMIC DNA]</scope>
    <source>
        <strain evidence="10">ATCC 1007 / CBS 513.65 / DSM 816 / NCTC 3887 / NRRL 1</strain>
    </source>
</reference>
<dbReference type="Pfam" id="PF04082">
    <property type="entry name" value="Fungal_trans"/>
    <property type="match status" value="1"/>
</dbReference>
<feature type="region of interest" description="Disordered" evidence="7">
    <location>
        <begin position="91"/>
        <end position="139"/>
    </location>
</feature>
<feature type="domain" description="Zn(2)-C6 fungal-type" evidence="8">
    <location>
        <begin position="28"/>
        <end position="56"/>
    </location>
</feature>
<dbReference type="CDD" id="cd00067">
    <property type="entry name" value="GAL4"/>
    <property type="match status" value="1"/>
</dbReference>
<keyword evidence="4" id="KW-0238">DNA-binding</keyword>
<dbReference type="PROSITE" id="PS50048">
    <property type="entry name" value="ZN2_CY6_FUNGAL_2"/>
    <property type="match status" value="1"/>
</dbReference>
<dbReference type="HOGENOM" id="CLU_004083_5_0_1"/>
<evidence type="ECO:0000256" key="4">
    <source>
        <dbReference type="ARBA" id="ARBA00023125"/>
    </source>
</evidence>
<evidence type="ECO:0000256" key="2">
    <source>
        <dbReference type="ARBA" id="ARBA00022723"/>
    </source>
</evidence>
<dbReference type="GO" id="GO:0005634">
    <property type="term" value="C:nucleus"/>
    <property type="evidence" value="ECO:0007669"/>
    <property type="project" value="UniProtKB-SubCell"/>
</dbReference>
<dbReference type="SUPFAM" id="SSF57701">
    <property type="entry name" value="Zn2/Cys6 DNA-binding domain"/>
    <property type="match status" value="1"/>
</dbReference>
<dbReference type="EMBL" id="DS027056">
    <property type="protein sequence ID" value="EAW10039.1"/>
    <property type="molecule type" value="Genomic_DNA"/>
</dbReference>
<dbReference type="GeneID" id="4703190"/>
<evidence type="ECO:0000256" key="1">
    <source>
        <dbReference type="ARBA" id="ARBA00004123"/>
    </source>
</evidence>
<keyword evidence="5" id="KW-0804">Transcription</keyword>
<dbReference type="VEuPathDB" id="FungiDB:ACLA_042620"/>
<dbReference type="RefSeq" id="XP_001271465.1">
    <property type="nucleotide sequence ID" value="XM_001271464.1"/>
</dbReference>
<comment type="subcellular location">
    <subcellularLocation>
        <location evidence="1">Nucleus</location>
    </subcellularLocation>
</comment>
<dbReference type="GO" id="GO:0006351">
    <property type="term" value="P:DNA-templated transcription"/>
    <property type="evidence" value="ECO:0007669"/>
    <property type="project" value="InterPro"/>
</dbReference>
<accession>A1CLL5</accession>
<dbReference type="OMA" id="RICEMSH"/>
<dbReference type="PANTHER" id="PTHR31001:SF45">
    <property type="entry name" value="ZN(II)2CYS6 TRANSCRIPTION FACTOR (EUROFUNG)"/>
    <property type="match status" value="1"/>
</dbReference>
<evidence type="ECO:0000256" key="3">
    <source>
        <dbReference type="ARBA" id="ARBA00023015"/>
    </source>
</evidence>
<dbReference type="CDD" id="cd12148">
    <property type="entry name" value="fungal_TF_MHR"/>
    <property type="match status" value="1"/>
</dbReference>
<dbReference type="KEGG" id="act:ACLA_042620"/>
<dbReference type="Pfam" id="PF00172">
    <property type="entry name" value="Zn_clus"/>
    <property type="match status" value="1"/>
</dbReference>
<dbReference type="SMART" id="SM00066">
    <property type="entry name" value="GAL4"/>
    <property type="match status" value="1"/>
</dbReference>
<proteinExistence type="predicted"/>
<dbReference type="GO" id="GO:0000981">
    <property type="term" value="F:DNA-binding transcription factor activity, RNA polymerase II-specific"/>
    <property type="evidence" value="ECO:0007669"/>
    <property type="project" value="InterPro"/>
</dbReference>
<dbReference type="GO" id="GO:0008270">
    <property type="term" value="F:zinc ion binding"/>
    <property type="evidence" value="ECO:0007669"/>
    <property type="project" value="InterPro"/>
</dbReference>